<keyword evidence="6" id="KW-1185">Reference proteome</keyword>
<dbReference type="EMBL" id="CP133270">
    <property type="protein sequence ID" value="WVX66049.1"/>
    <property type="molecule type" value="Genomic_DNA"/>
</dbReference>
<dbReference type="InterPro" id="IPR003593">
    <property type="entry name" value="AAA+_ATPase"/>
</dbReference>
<dbReference type="Pfam" id="PF00437">
    <property type="entry name" value="T2SSE"/>
    <property type="match status" value="1"/>
</dbReference>
<evidence type="ECO:0000256" key="2">
    <source>
        <dbReference type="ARBA" id="ARBA00022741"/>
    </source>
</evidence>
<evidence type="ECO:0000313" key="5">
    <source>
        <dbReference type="EMBL" id="WVX66049.1"/>
    </source>
</evidence>
<feature type="domain" description="Bacterial type II secretion system protein E" evidence="4">
    <location>
        <begin position="376"/>
        <end position="390"/>
    </location>
</feature>
<proteinExistence type="inferred from homology"/>
<dbReference type="Gene3D" id="3.30.300.160">
    <property type="entry name" value="Type II secretion system, protein E, N-terminal domain"/>
    <property type="match status" value="1"/>
</dbReference>
<evidence type="ECO:0000259" key="4">
    <source>
        <dbReference type="PROSITE" id="PS00662"/>
    </source>
</evidence>
<comment type="similarity">
    <text evidence="1">Belongs to the GSP E family.</text>
</comment>
<protein>
    <submittedName>
        <fullName evidence="5">PulE/GspE-like type II secretion protein</fullName>
    </submittedName>
</protein>
<dbReference type="SUPFAM" id="SSF52540">
    <property type="entry name" value="P-loop containing nucleoside triphosphate hydrolases"/>
    <property type="match status" value="1"/>
</dbReference>
<dbReference type="PANTHER" id="PTHR30258:SF3">
    <property type="entry name" value="SLL1921 PROTEIN"/>
    <property type="match status" value="1"/>
</dbReference>
<dbReference type="Gene3D" id="3.30.450.90">
    <property type="match status" value="1"/>
</dbReference>
<dbReference type="InterPro" id="IPR007831">
    <property type="entry name" value="T2SS_GspE_N"/>
</dbReference>
<dbReference type="InterPro" id="IPR001482">
    <property type="entry name" value="T2SS/T4SS_dom"/>
</dbReference>
<keyword evidence="2" id="KW-0547">Nucleotide-binding</keyword>
<dbReference type="CDD" id="cd01129">
    <property type="entry name" value="PulE-GspE-like"/>
    <property type="match status" value="1"/>
</dbReference>
<dbReference type="SMART" id="SM00382">
    <property type="entry name" value="AAA"/>
    <property type="match status" value="1"/>
</dbReference>
<organism evidence="5 6">
    <name type="scientific">Candidatus Bealeia paramacronuclearis</name>
    <dbReference type="NCBI Taxonomy" id="1921001"/>
    <lineage>
        <taxon>Bacteria</taxon>
        <taxon>Pseudomonadati</taxon>
        <taxon>Pseudomonadota</taxon>
        <taxon>Alphaproteobacteria</taxon>
        <taxon>Holosporales</taxon>
        <taxon>Holosporaceae</taxon>
        <taxon>Candidatus Bealeia</taxon>
    </lineage>
</organism>
<evidence type="ECO:0000313" key="6">
    <source>
        <dbReference type="Proteomes" id="UP001330434"/>
    </source>
</evidence>
<evidence type="ECO:0000256" key="3">
    <source>
        <dbReference type="ARBA" id="ARBA00022840"/>
    </source>
</evidence>
<sequence>MSTQRSLALDDALLQEQLISKDQLEIALLESKKEQKTMERALIDLAFMTERALTTFQAELEGIENYDFKQALLDADLIQKIPREIAESQLVLPLTLEDDVLRLAMVDIHNLPGIDAVRSNFSHVKHIQPVLVSETDILSAIDRYYGYEMSINGLLREIEGEPLKAASSAQDYVNPTVRLCDAIILDAIKLGASDIHFEPEGSFIRLRYRIDGVLTQVRTLHVSYWPAMCVRLKIISEMNIAESRKPQNGRFSFYIGPREVDMRVSSHPTVHGENIVIRILDKMNSLMNLEELGYSDTIISRIKQSLKKPEGIFIITGPTGCGKTTSLYSLLSYMNSPEVNIMTLEEPVEYRLPLIRQSQVREDVGMSFSEGVRSILRQDPDIILIGEIRDSATAQMGLRAAMTGHQVFATLHTNDAFGAIGRFEDLELSPSMLSGNLIAIISQRLIRKLCDHCKIPHTLSLSEAGLLKANPGREIFDAGGCEHCRNTGYKGRMAVAEILPFDEKLDDLVAKKASRLEIKEYAMSNGFVSLAEDARRRVLEGYTSLQEASKAADLRGA</sequence>
<gene>
    <name evidence="5" type="ORF">Bealeia1_00220</name>
</gene>
<accession>A0ABZ2C0K0</accession>
<name>A0ABZ2C0K0_9PROT</name>
<dbReference type="PROSITE" id="PS00662">
    <property type="entry name" value="T2SP_E"/>
    <property type="match status" value="1"/>
</dbReference>
<evidence type="ECO:0000256" key="1">
    <source>
        <dbReference type="ARBA" id="ARBA00006611"/>
    </source>
</evidence>
<dbReference type="InterPro" id="IPR027417">
    <property type="entry name" value="P-loop_NTPase"/>
</dbReference>
<dbReference type="PANTHER" id="PTHR30258">
    <property type="entry name" value="TYPE II SECRETION SYSTEM PROTEIN GSPE-RELATED"/>
    <property type="match status" value="1"/>
</dbReference>
<dbReference type="InterPro" id="IPR037257">
    <property type="entry name" value="T2SS_E_N_sf"/>
</dbReference>
<reference evidence="5 6" key="1">
    <citation type="journal article" date="2024" name="Environ. Microbiol.">
        <title>Novel evolutionary insights on the interactions of the Holosporales (Alphaproteobacteria) with eukaryotic hosts from comparative genomics.</title>
        <authorList>
            <person name="Giovannini M."/>
            <person name="Petroni G."/>
            <person name="Castelli M."/>
        </authorList>
    </citation>
    <scope>NUCLEOTIDE SEQUENCE [LARGE SCALE GENOMIC DNA]</scope>
    <source>
        <strain evidence="5 6">US_Bl 15I1</strain>
    </source>
</reference>
<keyword evidence="3" id="KW-0067">ATP-binding</keyword>
<dbReference type="RefSeq" id="WP_331256590.1">
    <property type="nucleotide sequence ID" value="NZ_CP133270.1"/>
</dbReference>
<dbReference type="SUPFAM" id="SSF160246">
    <property type="entry name" value="EspE N-terminal domain-like"/>
    <property type="match status" value="1"/>
</dbReference>
<dbReference type="Gene3D" id="3.40.50.300">
    <property type="entry name" value="P-loop containing nucleotide triphosphate hydrolases"/>
    <property type="match status" value="1"/>
</dbReference>
<dbReference type="Proteomes" id="UP001330434">
    <property type="component" value="Chromosome"/>
</dbReference>
<dbReference type="Pfam" id="PF05157">
    <property type="entry name" value="MshEN"/>
    <property type="match status" value="1"/>
</dbReference>